<feature type="compositionally biased region" description="Low complexity" evidence="1">
    <location>
        <begin position="400"/>
        <end position="413"/>
    </location>
</feature>
<feature type="region of interest" description="Disordered" evidence="1">
    <location>
        <begin position="361"/>
        <end position="385"/>
    </location>
</feature>
<protein>
    <submittedName>
        <fullName evidence="2">Uncharacterized protein</fullName>
    </submittedName>
</protein>
<sequence length="432" mass="50880">MTQFLSSSKCLCRRIEQIEDDIKKFYEYQSRMKRDSRFNEVSEKQNSECGVDKDFHRIWGNSDYGLEKFFKQVNGIDEYRQNWNKALWHREPCENENSLVMDSESSFCDELSTNSEISNISEVEKPEETDIDGDQSMMAEDTCSPEWTIYPFLSEDQSFENRQFCIIDFVDWDDLQVEQRECYFRMLSERECDEVNEIAWQQNSGESGNFQKKADSENKKLCSRCKVRDISEKENPYEIHYEHEESPENFSEFCDLCKIETELIRTFYPDLENKRKEIYRESFRSSKQFGRKKEEENSSGNEITDRESNYHPGNNDNPMLEISPSESNEHLGYTENEIQEIINDNNSNSSNVVRRNSSARWESNYHSENNDNPMLEISPSESNEHLGYTGNEIQEIINDNNSNSSNVVRRNSSARWESNYHSENNAQSNVGN</sequence>
<comment type="caution">
    <text evidence="2">The sequence shown here is derived from an EMBL/GenBank/DDBJ whole genome shotgun (WGS) entry which is preliminary data.</text>
</comment>
<gene>
    <name evidence="2" type="ORF">HNY73_018568</name>
</gene>
<reference evidence="2" key="1">
    <citation type="journal article" date="2020" name="bioRxiv">
        <title>Chromosome-level reference genome of the European wasp spider Argiope bruennichi: a resource for studies on range expansion and evolutionary adaptation.</title>
        <authorList>
            <person name="Sheffer M.M."/>
            <person name="Hoppe A."/>
            <person name="Krehenwinkel H."/>
            <person name="Uhl G."/>
            <person name="Kuss A.W."/>
            <person name="Jensen L."/>
            <person name="Jensen C."/>
            <person name="Gillespie R.G."/>
            <person name="Hoff K.J."/>
            <person name="Prost S."/>
        </authorList>
    </citation>
    <scope>NUCLEOTIDE SEQUENCE</scope>
</reference>
<accession>A0A8T0EHD6</accession>
<evidence type="ECO:0000256" key="1">
    <source>
        <dbReference type="SAM" id="MobiDB-lite"/>
    </source>
</evidence>
<feature type="region of interest" description="Disordered" evidence="1">
    <location>
        <begin position="284"/>
        <end position="326"/>
    </location>
</feature>
<feature type="compositionally biased region" description="Polar residues" evidence="1">
    <location>
        <begin position="414"/>
        <end position="432"/>
    </location>
</feature>
<evidence type="ECO:0000313" key="2">
    <source>
        <dbReference type="EMBL" id="KAF8771114.1"/>
    </source>
</evidence>
<organism evidence="2 3">
    <name type="scientific">Argiope bruennichi</name>
    <name type="common">Wasp spider</name>
    <name type="synonym">Aranea bruennichi</name>
    <dbReference type="NCBI Taxonomy" id="94029"/>
    <lineage>
        <taxon>Eukaryota</taxon>
        <taxon>Metazoa</taxon>
        <taxon>Ecdysozoa</taxon>
        <taxon>Arthropoda</taxon>
        <taxon>Chelicerata</taxon>
        <taxon>Arachnida</taxon>
        <taxon>Araneae</taxon>
        <taxon>Araneomorphae</taxon>
        <taxon>Entelegynae</taxon>
        <taxon>Araneoidea</taxon>
        <taxon>Araneidae</taxon>
        <taxon>Argiope</taxon>
    </lineage>
</organism>
<dbReference type="EMBL" id="JABXBU010002228">
    <property type="protein sequence ID" value="KAF8771114.1"/>
    <property type="molecule type" value="Genomic_DNA"/>
</dbReference>
<feature type="region of interest" description="Disordered" evidence="1">
    <location>
        <begin position="400"/>
        <end position="432"/>
    </location>
</feature>
<name>A0A8T0EHD6_ARGBR</name>
<proteinExistence type="predicted"/>
<dbReference type="Proteomes" id="UP000807504">
    <property type="component" value="Unassembled WGS sequence"/>
</dbReference>
<keyword evidence="3" id="KW-1185">Reference proteome</keyword>
<reference evidence="2" key="2">
    <citation type="submission" date="2020-06" db="EMBL/GenBank/DDBJ databases">
        <authorList>
            <person name="Sheffer M."/>
        </authorList>
    </citation>
    <scope>NUCLEOTIDE SEQUENCE</scope>
</reference>
<dbReference type="AlphaFoldDB" id="A0A8T0EHD6"/>
<evidence type="ECO:0000313" key="3">
    <source>
        <dbReference type="Proteomes" id="UP000807504"/>
    </source>
</evidence>